<feature type="compositionally biased region" description="Polar residues" evidence="1">
    <location>
        <begin position="471"/>
        <end position="495"/>
    </location>
</feature>
<dbReference type="InterPro" id="IPR025558">
    <property type="entry name" value="DUF4283"/>
</dbReference>
<evidence type="ECO:0000256" key="1">
    <source>
        <dbReference type="SAM" id="MobiDB-lite"/>
    </source>
</evidence>
<dbReference type="PANTHER" id="PTHR31286:SF99">
    <property type="entry name" value="DUF4283 DOMAIN-CONTAINING PROTEIN"/>
    <property type="match status" value="1"/>
</dbReference>
<name>A0A2I0B4Y6_9ASPA</name>
<evidence type="ECO:0000313" key="3">
    <source>
        <dbReference type="EMBL" id="PKA62860.1"/>
    </source>
</evidence>
<evidence type="ECO:0000259" key="2">
    <source>
        <dbReference type="Pfam" id="PF14111"/>
    </source>
</evidence>
<gene>
    <name evidence="3" type="ORF">AXF42_Ash018854</name>
</gene>
<evidence type="ECO:0000313" key="4">
    <source>
        <dbReference type="Proteomes" id="UP000236161"/>
    </source>
</evidence>
<reference evidence="3 4" key="1">
    <citation type="journal article" date="2017" name="Nature">
        <title>The Apostasia genome and the evolution of orchids.</title>
        <authorList>
            <person name="Zhang G.Q."/>
            <person name="Liu K.W."/>
            <person name="Li Z."/>
            <person name="Lohaus R."/>
            <person name="Hsiao Y.Y."/>
            <person name="Niu S.C."/>
            <person name="Wang J.Y."/>
            <person name="Lin Y.C."/>
            <person name="Xu Q."/>
            <person name="Chen L.J."/>
            <person name="Yoshida K."/>
            <person name="Fujiwara S."/>
            <person name="Wang Z.W."/>
            <person name="Zhang Y.Q."/>
            <person name="Mitsuda N."/>
            <person name="Wang M."/>
            <person name="Liu G.H."/>
            <person name="Pecoraro L."/>
            <person name="Huang H.X."/>
            <person name="Xiao X.J."/>
            <person name="Lin M."/>
            <person name="Wu X.Y."/>
            <person name="Wu W.L."/>
            <person name="Chen Y.Y."/>
            <person name="Chang S.B."/>
            <person name="Sakamoto S."/>
            <person name="Ohme-Takagi M."/>
            <person name="Yagi M."/>
            <person name="Zeng S.J."/>
            <person name="Shen C.Y."/>
            <person name="Yeh C.M."/>
            <person name="Luo Y.B."/>
            <person name="Tsai W.C."/>
            <person name="Van de Peer Y."/>
            <person name="Liu Z.J."/>
        </authorList>
    </citation>
    <scope>NUCLEOTIDE SEQUENCE [LARGE SCALE GENOMIC DNA]</scope>
    <source>
        <strain evidence="4">cv. Shenzhen</strain>
        <tissue evidence="3">Stem</tissue>
    </source>
</reference>
<dbReference type="OrthoDB" id="786188at2759"/>
<dbReference type="STRING" id="1088818.A0A2I0B4Y6"/>
<proteinExistence type="predicted"/>
<feature type="compositionally biased region" description="Basic residues" evidence="1">
    <location>
        <begin position="767"/>
        <end position="779"/>
    </location>
</feature>
<organism evidence="3 4">
    <name type="scientific">Apostasia shenzhenica</name>
    <dbReference type="NCBI Taxonomy" id="1088818"/>
    <lineage>
        <taxon>Eukaryota</taxon>
        <taxon>Viridiplantae</taxon>
        <taxon>Streptophyta</taxon>
        <taxon>Embryophyta</taxon>
        <taxon>Tracheophyta</taxon>
        <taxon>Spermatophyta</taxon>
        <taxon>Magnoliopsida</taxon>
        <taxon>Liliopsida</taxon>
        <taxon>Asparagales</taxon>
        <taxon>Orchidaceae</taxon>
        <taxon>Apostasioideae</taxon>
        <taxon>Apostasia</taxon>
    </lineage>
</organism>
<dbReference type="InterPro" id="IPR040256">
    <property type="entry name" value="At4g02000-like"/>
</dbReference>
<protein>
    <recommendedName>
        <fullName evidence="2">DUF4283 domain-containing protein</fullName>
    </recommendedName>
</protein>
<feature type="region of interest" description="Disordered" evidence="1">
    <location>
        <begin position="24"/>
        <end position="45"/>
    </location>
</feature>
<feature type="region of interest" description="Disordered" evidence="1">
    <location>
        <begin position="471"/>
        <end position="502"/>
    </location>
</feature>
<feature type="region of interest" description="Disordered" evidence="1">
    <location>
        <begin position="634"/>
        <end position="665"/>
    </location>
</feature>
<dbReference type="PANTHER" id="PTHR31286">
    <property type="entry name" value="GLYCINE-RICH CELL WALL STRUCTURAL PROTEIN 1.8-LIKE"/>
    <property type="match status" value="1"/>
</dbReference>
<feature type="compositionally biased region" description="Polar residues" evidence="1">
    <location>
        <begin position="634"/>
        <end position="654"/>
    </location>
</feature>
<feature type="region of interest" description="Disordered" evidence="1">
    <location>
        <begin position="765"/>
        <end position="788"/>
    </location>
</feature>
<dbReference type="EMBL" id="KZ451912">
    <property type="protein sequence ID" value="PKA62860.1"/>
    <property type="molecule type" value="Genomic_DNA"/>
</dbReference>
<sequence length="829" mass="91859">MEEEWQVNCSSAGPAAALLMLSPPAQPTVSSNLSTPPIRREEEMDEDLTGVVANDEEKMEDADYSSDLEREQQLYFREEAIQPTNGTACGADCGRGELKSNVSSVSMLYQHPGQKQCSQAVRRNAAVSTIIENGSNNNQGANTSTTEIVSTGEKIPKVVENAVHTSPLTVCDITSDKNNLQGVQHSTFDVGRTTNRATYFRNSPPNFGKETNSNQAPLFHERANMQKDRVSYANVVNGKDLSGGGRRNGGVPIPKDIVEQAMAYKDDIVGLDMEEAKGISKEWQFALVGRLFGRRLPFQIVLMEAHKRWGMLSGFKIIDVGFGCFIINFAREEDKNDVWMGGPWSIAGQAVGFDEWVPGFRSSANVVTTTPLWIRLPGLPIEFWGQKTLATIASKVGVPLMIDHYTANRDRGLYARVCVKVNMTKPLQPGVWIDGIAGKHYQYFEYEGVSTLCFECGLVGHTNIHCSSKTKAQAHPTSGSNEKAKKQMQQGGPSSSKEEQLHHNVNQATNSSYVKTCDNSNLPPEISYEREREGHVGPWTIVVSQRRRQGRGERKFGQNGDLNSSRPNPLEAATKGSKHNQSIVYEDHLNPRKANNLYKWQPKHQGIVHGNGTEEITITSSARISGQCFTQRLVTQPSSGQSKHITHENPSMQPNGGGEGITLAGNAGKFQQTPKILTAANSSRDSREGSIQEVVTNPFSDCLEQTTYIKLSTLDKEDEEMVFAATRATDSKQILKEHRATCSQERMESSEGKKETQLMTDELSNSKFKHKKKQKKGNKGKISIIHKEEEHGEDIETLTEVSAHKRRRNDIEDNTLVLAIRRGNPSFHE</sequence>
<feature type="region of interest" description="Disordered" evidence="1">
    <location>
        <begin position="544"/>
        <end position="582"/>
    </location>
</feature>
<dbReference type="Proteomes" id="UP000236161">
    <property type="component" value="Unassembled WGS sequence"/>
</dbReference>
<feature type="domain" description="DUF4283" evidence="2">
    <location>
        <begin position="281"/>
        <end position="361"/>
    </location>
</feature>
<keyword evidence="4" id="KW-1185">Reference proteome</keyword>
<dbReference type="AlphaFoldDB" id="A0A2I0B4Y6"/>
<accession>A0A2I0B4Y6</accession>
<dbReference type="Pfam" id="PF14111">
    <property type="entry name" value="DUF4283"/>
    <property type="match status" value="1"/>
</dbReference>